<proteinExistence type="predicted"/>
<sequence>MPMTSPSEYEGEELEAMRPSDSSWHPCMVYLSTFGNCLFINYGYHEPEDMVVTEVEVLERLRFRSSPLRADDCARIDQGEHVLVAHQSPSKNGHYDATVKKVLRVRHSKRNNCNCTFVIEFLEREGECINITSDSIMRLQKKNVKLHPVVCKFLNVIKGVGESTTSLLVKVDHVADTNENSNGVFGGHIKEICDGADVSKNDITTTTILGLKDEGKPPLQRRLIDEFNRTDRNGQVTGDMENQKIILPRRDMPQLVMNNEGVIPSVPSISELPKNKFRLSPLGTRAALASLVSTFHAPMENDTKLPAPSILIHGSIVNGKATELLSKSNSSYTRADVARSTTEEKLPKPGNPGRITRSAARKISKLPEDDLPILKDVERSSLVSSRRSTRSSGLRQDNEASSRKSISASRLEQQVEIGRKGSEDTDLVRHKTMKSASRKDVDFFQDEDDVNGTVEVHGALSSVALEFVESKSSMVCAATQGNEPVVTKRLTRSAARSTQNSESYAVGLLTESSAVSQRCTRLSGLRRRESMMAGEPEPETSNLVPNAEQKPGLNPGSPWKEKLPSQDGCNTSQASGKCGENKVDGIGNRGQGETANRGQKRKDARLSTLMMAERRISPRLRNLSQG</sequence>
<accession>A0ACB9NVH4</accession>
<comment type="caution">
    <text evidence="1">The sequence shown here is derived from an EMBL/GenBank/DDBJ whole genome shotgun (WGS) entry which is preliminary data.</text>
</comment>
<dbReference type="EMBL" id="CM042886">
    <property type="protein sequence ID" value="KAI4340086.1"/>
    <property type="molecule type" value="Genomic_DNA"/>
</dbReference>
<protein>
    <submittedName>
        <fullName evidence="1">Uncharacterized protein</fullName>
    </submittedName>
</protein>
<keyword evidence="2" id="KW-1185">Reference proteome</keyword>
<gene>
    <name evidence="1" type="ORF">MLD38_024958</name>
</gene>
<dbReference type="Proteomes" id="UP001057402">
    <property type="component" value="Chromosome 7"/>
</dbReference>
<name>A0ACB9NVH4_9MYRT</name>
<evidence type="ECO:0000313" key="1">
    <source>
        <dbReference type="EMBL" id="KAI4340086.1"/>
    </source>
</evidence>
<reference evidence="2" key="1">
    <citation type="journal article" date="2023" name="Front. Plant Sci.">
        <title>Chromosomal-level genome assembly of Melastoma candidum provides insights into trichome evolution.</title>
        <authorList>
            <person name="Zhong Y."/>
            <person name="Wu W."/>
            <person name="Sun C."/>
            <person name="Zou P."/>
            <person name="Liu Y."/>
            <person name="Dai S."/>
            <person name="Zhou R."/>
        </authorList>
    </citation>
    <scope>NUCLEOTIDE SEQUENCE [LARGE SCALE GENOMIC DNA]</scope>
</reference>
<evidence type="ECO:0000313" key="2">
    <source>
        <dbReference type="Proteomes" id="UP001057402"/>
    </source>
</evidence>
<organism evidence="1 2">
    <name type="scientific">Melastoma candidum</name>
    <dbReference type="NCBI Taxonomy" id="119954"/>
    <lineage>
        <taxon>Eukaryota</taxon>
        <taxon>Viridiplantae</taxon>
        <taxon>Streptophyta</taxon>
        <taxon>Embryophyta</taxon>
        <taxon>Tracheophyta</taxon>
        <taxon>Spermatophyta</taxon>
        <taxon>Magnoliopsida</taxon>
        <taxon>eudicotyledons</taxon>
        <taxon>Gunneridae</taxon>
        <taxon>Pentapetalae</taxon>
        <taxon>rosids</taxon>
        <taxon>malvids</taxon>
        <taxon>Myrtales</taxon>
        <taxon>Melastomataceae</taxon>
        <taxon>Melastomatoideae</taxon>
        <taxon>Melastomateae</taxon>
        <taxon>Melastoma</taxon>
    </lineage>
</organism>